<dbReference type="Proteomes" id="UP000617734">
    <property type="component" value="Unassembled WGS sequence"/>
</dbReference>
<reference evidence="2" key="1">
    <citation type="journal article" date="2014" name="Int. J. Syst. Evol. Microbiol.">
        <title>Complete genome sequence of Corynebacterium casei LMG S-19264T (=DSM 44701T), isolated from a smear-ripened cheese.</title>
        <authorList>
            <consortium name="US DOE Joint Genome Institute (JGI-PGF)"/>
            <person name="Walter F."/>
            <person name="Albersmeier A."/>
            <person name="Kalinowski J."/>
            <person name="Ruckert C."/>
        </authorList>
    </citation>
    <scope>NUCLEOTIDE SEQUENCE</scope>
    <source>
        <strain evidence="2">JCM 4646</strain>
    </source>
</reference>
<keyword evidence="3" id="KW-1185">Reference proteome</keyword>
<dbReference type="AlphaFoldDB" id="A0A919KLL5"/>
<evidence type="ECO:0000313" key="2">
    <source>
        <dbReference type="EMBL" id="GHH63994.1"/>
    </source>
</evidence>
<dbReference type="EMBL" id="BNBO01000005">
    <property type="protein sequence ID" value="GHH63994.1"/>
    <property type="molecule type" value="Genomic_DNA"/>
</dbReference>
<dbReference type="GeneID" id="95351924"/>
<gene>
    <name evidence="2" type="ORF">GCM10018781_14250</name>
</gene>
<proteinExistence type="predicted"/>
<sequence>MSVGSLPDRSCLPSLLPRPAAAGPAGARGPAASAATSALGTGLAGAARPLANNSIWG</sequence>
<evidence type="ECO:0000256" key="1">
    <source>
        <dbReference type="SAM" id="MobiDB-lite"/>
    </source>
</evidence>
<evidence type="ECO:0000313" key="3">
    <source>
        <dbReference type="Proteomes" id="UP000617734"/>
    </source>
</evidence>
<reference evidence="2" key="2">
    <citation type="submission" date="2020-09" db="EMBL/GenBank/DDBJ databases">
        <authorList>
            <person name="Sun Q."/>
            <person name="Ohkuma M."/>
        </authorList>
    </citation>
    <scope>NUCLEOTIDE SEQUENCE</scope>
    <source>
        <strain evidence="2">JCM 4646</strain>
    </source>
</reference>
<accession>A0A919KLL5</accession>
<dbReference type="RefSeq" id="WP_190209933.1">
    <property type="nucleotide sequence ID" value="NZ_BNBO01000005.1"/>
</dbReference>
<organism evidence="2 3">
    <name type="scientific">Kitasatospora indigofera</name>
    <dbReference type="NCBI Taxonomy" id="67307"/>
    <lineage>
        <taxon>Bacteria</taxon>
        <taxon>Bacillati</taxon>
        <taxon>Actinomycetota</taxon>
        <taxon>Actinomycetes</taxon>
        <taxon>Kitasatosporales</taxon>
        <taxon>Streptomycetaceae</taxon>
        <taxon>Kitasatospora</taxon>
    </lineage>
</organism>
<feature type="compositionally biased region" description="Low complexity" evidence="1">
    <location>
        <begin position="12"/>
        <end position="34"/>
    </location>
</feature>
<comment type="caution">
    <text evidence="2">The sequence shown here is derived from an EMBL/GenBank/DDBJ whole genome shotgun (WGS) entry which is preliminary data.</text>
</comment>
<name>A0A919KLL5_9ACTN</name>
<protein>
    <submittedName>
        <fullName evidence="2">Uncharacterized protein</fullName>
    </submittedName>
</protein>
<feature type="region of interest" description="Disordered" evidence="1">
    <location>
        <begin position="1"/>
        <end position="34"/>
    </location>
</feature>